<feature type="compositionally biased region" description="Low complexity" evidence="6">
    <location>
        <begin position="923"/>
        <end position="934"/>
    </location>
</feature>
<gene>
    <name evidence="10" type="ORF">KI387_023060</name>
</gene>
<evidence type="ECO:0000256" key="2">
    <source>
        <dbReference type="ARBA" id="ARBA00022574"/>
    </source>
</evidence>
<evidence type="ECO:0000256" key="6">
    <source>
        <dbReference type="SAM" id="MobiDB-lite"/>
    </source>
</evidence>
<dbReference type="CDD" id="cd00200">
    <property type="entry name" value="WD40"/>
    <property type="match status" value="1"/>
</dbReference>
<evidence type="ECO:0000256" key="1">
    <source>
        <dbReference type="ARBA" id="ARBA00004123"/>
    </source>
</evidence>
<dbReference type="Gene3D" id="2.130.10.10">
    <property type="entry name" value="YVTN repeat-like/Quinoprotein amine dehydrogenase"/>
    <property type="match status" value="2"/>
</dbReference>
<protein>
    <recommendedName>
        <fullName evidence="12">WD repeat and HMG-box DNA-binding protein 1</fullName>
    </recommendedName>
</protein>
<dbReference type="EMBL" id="JAHRHJ020000005">
    <property type="protein sequence ID" value="KAH9314433.1"/>
    <property type="molecule type" value="Genomic_DNA"/>
</dbReference>
<feature type="domain" description="WDHD1 first WD40" evidence="9">
    <location>
        <begin position="19"/>
        <end position="301"/>
    </location>
</feature>
<feature type="region of interest" description="Disordered" evidence="6">
    <location>
        <begin position="891"/>
        <end position="977"/>
    </location>
</feature>
<feature type="compositionally biased region" description="Polar residues" evidence="6">
    <location>
        <begin position="395"/>
        <end position="408"/>
    </location>
</feature>
<dbReference type="InterPro" id="IPR057646">
    <property type="entry name" value="WD40_WDHD1_1st"/>
</dbReference>
<feature type="compositionally biased region" description="Polar residues" evidence="6">
    <location>
        <begin position="939"/>
        <end position="950"/>
    </location>
</feature>
<feature type="repeat" description="WD" evidence="5">
    <location>
        <begin position="138"/>
        <end position="179"/>
    </location>
</feature>
<dbReference type="InterPro" id="IPR015943">
    <property type="entry name" value="WD40/YVTN_repeat-like_dom_sf"/>
</dbReference>
<dbReference type="PANTHER" id="PTHR19932">
    <property type="entry name" value="WD REPEAT AND HMG-BOX DNA BINDING PROTEIN"/>
    <property type="match status" value="1"/>
</dbReference>
<dbReference type="PROSITE" id="PS00678">
    <property type="entry name" value="WD_REPEATS_1"/>
    <property type="match status" value="1"/>
</dbReference>
<feature type="compositionally biased region" description="Basic and acidic residues" evidence="6">
    <location>
        <begin position="951"/>
        <end position="961"/>
    </location>
</feature>
<dbReference type="PANTHER" id="PTHR19932:SF10">
    <property type="entry name" value="WD REPEAT AND HMG-BOX DNA-BINDING PROTEIN 1"/>
    <property type="match status" value="1"/>
</dbReference>
<dbReference type="InterPro" id="IPR019775">
    <property type="entry name" value="WD40_repeat_CS"/>
</dbReference>
<evidence type="ECO:0000259" key="9">
    <source>
        <dbReference type="Pfam" id="PF24817"/>
    </source>
</evidence>
<evidence type="ECO:0008006" key="12">
    <source>
        <dbReference type="Google" id="ProtNLM"/>
    </source>
</evidence>
<dbReference type="PROSITE" id="PS50294">
    <property type="entry name" value="WD_REPEATS_REGION"/>
    <property type="match status" value="2"/>
</dbReference>
<dbReference type="InterPro" id="IPR036322">
    <property type="entry name" value="WD40_repeat_dom_sf"/>
</dbReference>
<dbReference type="GO" id="GO:0043596">
    <property type="term" value="C:nuclear replication fork"/>
    <property type="evidence" value="ECO:0007669"/>
    <property type="project" value="TreeGrafter"/>
</dbReference>
<organism evidence="10 11">
    <name type="scientific">Taxus chinensis</name>
    <name type="common">Chinese yew</name>
    <name type="synonym">Taxus wallichiana var. chinensis</name>
    <dbReference type="NCBI Taxonomy" id="29808"/>
    <lineage>
        <taxon>Eukaryota</taxon>
        <taxon>Viridiplantae</taxon>
        <taxon>Streptophyta</taxon>
        <taxon>Embryophyta</taxon>
        <taxon>Tracheophyta</taxon>
        <taxon>Spermatophyta</taxon>
        <taxon>Pinopsida</taxon>
        <taxon>Pinidae</taxon>
        <taxon>Conifers II</taxon>
        <taxon>Cupressales</taxon>
        <taxon>Taxaceae</taxon>
        <taxon>Taxus</taxon>
    </lineage>
</organism>
<comment type="caution">
    <text evidence="10">The sequence shown here is derived from an EMBL/GenBank/DDBJ whole genome shotgun (WGS) entry which is preliminary data.</text>
</comment>
<accession>A0AA38L799</accession>
<dbReference type="Pfam" id="PF12341">
    <property type="entry name" value="Mcl1_mid"/>
    <property type="match status" value="1"/>
</dbReference>
<name>A0AA38L799_TAXCH</name>
<proteinExistence type="predicted"/>
<feature type="domain" description="WDHD1/CFT4 helical bundle" evidence="8">
    <location>
        <begin position="695"/>
        <end position="797"/>
    </location>
</feature>
<dbReference type="InterPro" id="IPR001680">
    <property type="entry name" value="WD40_rpt"/>
</dbReference>
<evidence type="ECO:0000256" key="5">
    <source>
        <dbReference type="PROSITE-ProRule" id="PRU00221"/>
    </source>
</evidence>
<dbReference type="SMART" id="SM00320">
    <property type="entry name" value="WD40"/>
    <property type="match status" value="7"/>
</dbReference>
<dbReference type="OMA" id="RYAHTNG"/>
<dbReference type="GO" id="GO:0006261">
    <property type="term" value="P:DNA-templated DNA replication"/>
    <property type="evidence" value="ECO:0007669"/>
    <property type="project" value="TreeGrafter"/>
</dbReference>
<dbReference type="AlphaFoldDB" id="A0AA38L799"/>
<feature type="domain" description="WDHD1/CFT4 second beta-propeller" evidence="7">
    <location>
        <begin position="401"/>
        <end position="686"/>
    </location>
</feature>
<evidence type="ECO:0000259" key="7">
    <source>
        <dbReference type="Pfam" id="PF12341"/>
    </source>
</evidence>
<dbReference type="PROSITE" id="PS50082">
    <property type="entry name" value="WD_REPEATS_2"/>
    <property type="match status" value="2"/>
</dbReference>
<sequence>MKGRSIQLQDAHKHNETESVACILWDRNGKHLITAGADNNILIHSPSSPPSKPITLRHHKQAVTAVAIKSTTLASGSLDHSVKLYSYPGGEFQGNVTRFTLPIRSLAFSKSGELLAAAGDDEGIKLINTIDSSIARVLKAHNYSVTSLAFDPNNEFLASADSDGTVIYWQLSTGKPMHTLKKVAPNTDSVPTCLNQISWRPDGEMLAIPGRKNEVSMYDRDTAEKVLSLKGGHSDIIGSLAWSPNGKYIATSGADCQVMIWEVDRRQDIDRHKFEKPLCSLAWKPNGNALAVIDVLGRFGVWESPVASHMKSPTDGDVESVDDMGFEEKLMSKYEEVLEDSDAGSLDGIGDNSEDDEMGRLPRRVLQKKSSVMVENGEEDNDTIEFNSHRDSLKPKSTMQESFQSGATPQEPGKRSFLSYNMLGSIITFEKDGFSHIEVEFHDIGKGFRVPSMSDYFGFTMASLNESGSVYGSPQKGEKTPSTLMYRPLSSWANNSEWSMRFPIGEEVKAVALGSGWVAAVTSLNFLRVFSEGGLQKSVHCLDGPVITAAGHEDLLVVATHASSPLPSGDQVLGFEVFNVSERTCYLSGRLPISPGSHLTWLGFSEEGLLSSYDSKGNLRVLTKEYNGCWVPLFSADREKKAENEKFWMVGLNNTQVFCVTCKLPDTYPQVSPKPILSVLNLSLPLACSDLGADDLENELLRDSLLLSQMERKAEEAAACSSEIHTENDIFKMEAALDRCLLRLIANCCKGDKLVRATELAAMLSLEKSLQGAIKLANAMKLPMLAERFNALLEDKMLKDSEESIAYKKSISNGAYFDSPVHLDAKQITFNANPGDNPHFPHPEVKPNNASLEIKANHASLETKPNHATLGLSKHNKRTEVDTLEVIRMETNSVQSEGKKSVDSQVQPELNNGPAQKPSNPFAKASNASANQAAEGNVSLFNSIKQMKSTTENEGKRKDRAGTGCFPKKPSKQAKKK</sequence>
<dbReference type="Pfam" id="PF24817">
    <property type="entry name" value="WD40_WDHD1_1st"/>
    <property type="match status" value="1"/>
</dbReference>
<dbReference type="InterPro" id="IPR022100">
    <property type="entry name" value="WDHD1/CFT4_beta-prop_2nd"/>
</dbReference>
<evidence type="ECO:0000313" key="11">
    <source>
        <dbReference type="Proteomes" id="UP000824469"/>
    </source>
</evidence>
<feature type="repeat" description="WD" evidence="5">
    <location>
        <begin position="230"/>
        <end position="271"/>
    </location>
</feature>
<keyword evidence="2 5" id="KW-0853">WD repeat</keyword>
<dbReference type="GO" id="GO:0006281">
    <property type="term" value="P:DNA repair"/>
    <property type="evidence" value="ECO:0007669"/>
    <property type="project" value="TreeGrafter"/>
</dbReference>
<reference evidence="10 11" key="1">
    <citation type="journal article" date="2021" name="Nat. Plants">
        <title>The Taxus genome provides insights into paclitaxel biosynthesis.</title>
        <authorList>
            <person name="Xiong X."/>
            <person name="Gou J."/>
            <person name="Liao Q."/>
            <person name="Li Y."/>
            <person name="Zhou Q."/>
            <person name="Bi G."/>
            <person name="Li C."/>
            <person name="Du R."/>
            <person name="Wang X."/>
            <person name="Sun T."/>
            <person name="Guo L."/>
            <person name="Liang H."/>
            <person name="Lu P."/>
            <person name="Wu Y."/>
            <person name="Zhang Z."/>
            <person name="Ro D.K."/>
            <person name="Shang Y."/>
            <person name="Huang S."/>
            <person name="Yan J."/>
        </authorList>
    </citation>
    <scope>NUCLEOTIDE SEQUENCE [LARGE SCALE GENOMIC DNA]</scope>
    <source>
        <strain evidence="10">Ta-2019</strain>
    </source>
</reference>
<keyword evidence="11" id="KW-1185">Reference proteome</keyword>
<evidence type="ECO:0000313" key="10">
    <source>
        <dbReference type="EMBL" id="KAH9314433.1"/>
    </source>
</evidence>
<dbReference type="GO" id="GO:0000278">
    <property type="term" value="P:mitotic cell cycle"/>
    <property type="evidence" value="ECO:0007669"/>
    <property type="project" value="TreeGrafter"/>
</dbReference>
<dbReference type="InterPro" id="IPR048591">
    <property type="entry name" value="WDHD1/CFT4_hel"/>
</dbReference>
<evidence type="ECO:0000256" key="3">
    <source>
        <dbReference type="ARBA" id="ARBA00022737"/>
    </source>
</evidence>
<dbReference type="SUPFAM" id="SSF50978">
    <property type="entry name" value="WD40 repeat-like"/>
    <property type="match status" value="1"/>
</dbReference>
<feature type="region of interest" description="Disordered" evidence="6">
    <location>
        <begin position="341"/>
        <end position="412"/>
    </location>
</feature>
<evidence type="ECO:0000259" key="8">
    <source>
        <dbReference type="Pfam" id="PF20946"/>
    </source>
</evidence>
<comment type="subcellular location">
    <subcellularLocation>
        <location evidence="1">Nucleus</location>
    </subcellularLocation>
</comment>
<evidence type="ECO:0000256" key="4">
    <source>
        <dbReference type="ARBA" id="ARBA00023242"/>
    </source>
</evidence>
<dbReference type="Pfam" id="PF20946">
    <property type="entry name" value="Ctf4_C"/>
    <property type="match status" value="1"/>
</dbReference>
<keyword evidence="4" id="KW-0539">Nucleus</keyword>
<keyword evidence="3" id="KW-0677">Repeat</keyword>
<feature type="compositionally biased region" description="Polar residues" evidence="6">
    <location>
        <begin position="903"/>
        <end position="919"/>
    </location>
</feature>
<dbReference type="Proteomes" id="UP000824469">
    <property type="component" value="Unassembled WGS sequence"/>
</dbReference>
<dbReference type="GO" id="GO:0003682">
    <property type="term" value="F:chromatin binding"/>
    <property type="evidence" value="ECO:0007669"/>
    <property type="project" value="TreeGrafter"/>
</dbReference>